<name>A0A9D3WBY8_9ROSI</name>
<protein>
    <submittedName>
        <fullName evidence="1">Uncharacterized protein</fullName>
    </submittedName>
</protein>
<evidence type="ECO:0000313" key="2">
    <source>
        <dbReference type="Proteomes" id="UP000828251"/>
    </source>
</evidence>
<reference evidence="1 2" key="1">
    <citation type="journal article" date="2021" name="Plant Biotechnol. J.">
        <title>Multi-omics assisted identification of the key and species-specific regulatory components of drought-tolerant mechanisms in Gossypium stocksii.</title>
        <authorList>
            <person name="Yu D."/>
            <person name="Ke L."/>
            <person name="Zhang D."/>
            <person name="Wu Y."/>
            <person name="Sun Y."/>
            <person name="Mei J."/>
            <person name="Sun J."/>
            <person name="Sun Y."/>
        </authorList>
    </citation>
    <scope>NUCLEOTIDE SEQUENCE [LARGE SCALE GENOMIC DNA]</scope>
    <source>
        <strain evidence="2">cv. E1</strain>
        <tissue evidence="1">Leaf</tissue>
    </source>
</reference>
<dbReference type="OrthoDB" id="991986at2759"/>
<sequence length="71" mass="7994">MKKGKLLEGNEFLARGQYRPGVQVGPETHQHVHREVETRDAHILSSVQGAYHHFGGRAVTIRIVGGWVRTH</sequence>
<comment type="caution">
    <text evidence="1">The sequence shown here is derived from an EMBL/GenBank/DDBJ whole genome shotgun (WGS) entry which is preliminary data.</text>
</comment>
<proteinExistence type="predicted"/>
<organism evidence="1 2">
    <name type="scientific">Gossypium stocksii</name>
    <dbReference type="NCBI Taxonomy" id="47602"/>
    <lineage>
        <taxon>Eukaryota</taxon>
        <taxon>Viridiplantae</taxon>
        <taxon>Streptophyta</taxon>
        <taxon>Embryophyta</taxon>
        <taxon>Tracheophyta</taxon>
        <taxon>Spermatophyta</taxon>
        <taxon>Magnoliopsida</taxon>
        <taxon>eudicotyledons</taxon>
        <taxon>Gunneridae</taxon>
        <taxon>Pentapetalae</taxon>
        <taxon>rosids</taxon>
        <taxon>malvids</taxon>
        <taxon>Malvales</taxon>
        <taxon>Malvaceae</taxon>
        <taxon>Malvoideae</taxon>
        <taxon>Gossypium</taxon>
    </lineage>
</organism>
<keyword evidence="2" id="KW-1185">Reference proteome</keyword>
<evidence type="ECO:0000313" key="1">
    <source>
        <dbReference type="EMBL" id="KAH1121799.1"/>
    </source>
</evidence>
<dbReference type="AlphaFoldDB" id="A0A9D3WBY8"/>
<dbReference type="Proteomes" id="UP000828251">
    <property type="component" value="Unassembled WGS sequence"/>
</dbReference>
<accession>A0A9D3WBY8</accession>
<gene>
    <name evidence="1" type="ORF">J1N35_004959</name>
</gene>
<dbReference type="EMBL" id="JAIQCV010000002">
    <property type="protein sequence ID" value="KAH1121799.1"/>
    <property type="molecule type" value="Genomic_DNA"/>
</dbReference>